<sequence>MHPKEEFYVPMVSQDDVSALAERIREALHTSPEDLAQVEAIQISLVPVIATRMDITIIPKR</sequence>
<proteinExistence type="predicted"/>
<dbReference type="Proteomes" id="UP001180616">
    <property type="component" value="Chromosome"/>
</dbReference>
<reference evidence="1" key="1">
    <citation type="submission" date="2023-09" db="EMBL/GenBank/DDBJ databases">
        <authorList>
            <consortium name="CW5 consortium"/>
            <person name="Lu C.-W."/>
        </authorList>
    </citation>
    <scope>NUCLEOTIDE SEQUENCE</scope>
    <source>
        <strain evidence="1">KPS</strain>
    </source>
</reference>
<name>A0ABY9QYR7_9BACT</name>
<evidence type="ECO:0000313" key="1">
    <source>
        <dbReference type="EMBL" id="WMW64644.1"/>
    </source>
</evidence>
<gene>
    <name evidence="1" type="ORF">KPS_002697</name>
</gene>
<organism evidence="1 2">
    <name type="scientific">Nitratidesulfovibrio liaohensis</name>
    <dbReference type="NCBI Taxonomy" id="2604158"/>
    <lineage>
        <taxon>Bacteria</taxon>
        <taxon>Pseudomonadati</taxon>
        <taxon>Thermodesulfobacteriota</taxon>
        <taxon>Desulfovibrionia</taxon>
        <taxon>Desulfovibrionales</taxon>
        <taxon>Desulfovibrionaceae</taxon>
        <taxon>Nitratidesulfovibrio</taxon>
    </lineage>
</organism>
<dbReference type="RefSeq" id="WP_035065290.1">
    <property type="nucleotide sequence ID" value="NZ_CP133659.1"/>
</dbReference>
<protein>
    <submittedName>
        <fullName evidence="1">Uncharacterized protein</fullName>
    </submittedName>
</protein>
<accession>A0ABY9QYR7</accession>
<evidence type="ECO:0000313" key="2">
    <source>
        <dbReference type="Proteomes" id="UP001180616"/>
    </source>
</evidence>
<dbReference type="EMBL" id="CP133659">
    <property type="protein sequence ID" value="WMW64644.1"/>
    <property type="molecule type" value="Genomic_DNA"/>
</dbReference>
<keyword evidence="2" id="KW-1185">Reference proteome</keyword>